<evidence type="ECO:0000313" key="1">
    <source>
        <dbReference type="EMBL" id="GBC10744.1"/>
    </source>
</evidence>
<organism evidence="1 2">
    <name type="scientific">Rhizophagus clarus</name>
    <dbReference type="NCBI Taxonomy" id="94130"/>
    <lineage>
        <taxon>Eukaryota</taxon>
        <taxon>Fungi</taxon>
        <taxon>Fungi incertae sedis</taxon>
        <taxon>Mucoromycota</taxon>
        <taxon>Glomeromycotina</taxon>
        <taxon>Glomeromycetes</taxon>
        <taxon>Glomerales</taxon>
        <taxon>Glomeraceae</taxon>
        <taxon>Rhizophagus</taxon>
    </lineage>
</organism>
<gene>
    <name evidence="1" type="ORF">RclHR1_09870003</name>
</gene>
<name>A0A2Z6S5T9_9GLOM</name>
<reference evidence="1 2" key="1">
    <citation type="submission" date="2017-11" db="EMBL/GenBank/DDBJ databases">
        <title>The genome of Rhizophagus clarus HR1 reveals common genetic basis of auxotrophy among arbuscular mycorrhizal fungi.</title>
        <authorList>
            <person name="Kobayashi Y."/>
        </authorList>
    </citation>
    <scope>NUCLEOTIDE SEQUENCE [LARGE SCALE GENOMIC DNA]</scope>
    <source>
        <strain evidence="1 2">HR1</strain>
    </source>
</reference>
<sequence length="84" mass="9683">MESVYDERVTKPIKQRTLEVGVGEPIIVSDSSPIKKNDLKLRGQGNQTMKDIIFAGIKNDFSTNDNNWLIVFYQEIPNFFTEIF</sequence>
<evidence type="ECO:0000313" key="2">
    <source>
        <dbReference type="Proteomes" id="UP000247702"/>
    </source>
</evidence>
<proteinExistence type="predicted"/>
<accession>A0A2Z6S5T9</accession>
<comment type="caution">
    <text evidence="1">The sequence shown here is derived from an EMBL/GenBank/DDBJ whole genome shotgun (WGS) entry which is preliminary data.</text>
</comment>
<keyword evidence="2" id="KW-1185">Reference proteome</keyword>
<dbReference type="EMBL" id="BEXD01004411">
    <property type="protein sequence ID" value="GBC10744.1"/>
    <property type="molecule type" value="Genomic_DNA"/>
</dbReference>
<protein>
    <submittedName>
        <fullName evidence="1">Uncharacterized protein</fullName>
    </submittedName>
</protein>
<dbReference type="Proteomes" id="UP000247702">
    <property type="component" value="Unassembled WGS sequence"/>
</dbReference>
<dbReference type="AlphaFoldDB" id="A0A2Z6S5T9"/>